<evidence type="ECO:0000256" key="6">
    <source>
        <dbReference type="ARBA" id="ARBA00023136"/>
    </source>
</evidence>
<accession>A0A8R1W792</accession>
<keyword evidence="2 7" id="KW-0812">Transmembrane</keyword>
<dbReference type="InterPro" id="IPR027417">
    <property type="entry name" value="P-loop_NTPase"/>
</dbReference>
<dbReference type="Proteomes" id="UP000007819">
    <property type="component" value="Chromosome A1"/>
</dbReference>
<organism evidence="9 10">
    <name type="scientific">Acyrthosiphon pisum</name>
    <name type="common">Pea aphid</name>
    <dbReference type="NCBI Taxonomy" id="7029"/>
    <lineage>
        <taxon>Eukaryota</taxon>
        <taxon>Metazoa</taxon>
        <taxon>Ecdysozoa</taxon>
        <taxon>Arthropoda</taxon>
        <taxon>Hexapoda</taxon>
        <taxon>Insecta</taxon>
        <taxon>Pterygota</taxon>
        <taxon>Neoptera</taxon>
        <taxon>Paraneoptera</taxon>
        <taxon>Hemiptera</taxon>
        <taxon>Sternorrhyncha</taxon>
        <taxon>Aphidomorpha</taxon>
        <taxon>Aphidoidea</taxon>
        <taxon>Aphididae</taxon>
        <taxon>Macrosiphini</taxon>
        <taxon>Acyrthosiphon</taxon>
    </lineage>
</organism>
<feature type="transmembrane region" description="Helical" evidence="7">
    <location>
        <begin position="479"/>
        <end position="501"/>
    </location>
</feature>
<evidence type="ECO:0000256" key="2">
    <source>
        <dbReference type="ARBA" id="ARBA00022692"/>
    </source>
</evidence>
<dbReference type="Pfam" id="PF01061">
    <property type="entry name" value="ABC2_membrane"/>
    <property type="match status" value="1"/>
</dbReference>
<keyword evidence="3" id="KW-0547">Nucleotide-binding</keyword>
<reference evidence="10" key="1">
    <citation type="submission" date="2010-06" db="EMBL/GenBank/DDBJ databases">
        <authorList>
            <person name="Jiang H."/>
            <person name="Abraham K."/>
            <person name="Ali S."/>
            <person name="Alsbrooks S.L."/>
            <person name="Anim B.N."/>
            <person name="Anosike U.S."/>
            <person name="Attaway T."/>
            <person name="Bandaranaike D.P."/>
            <person name="Battles P.K."/>
            <person name="Bell S.N."/>
            <person name="Bell A.V."/>
            <person name="Beltran B."/>
            <person name="Bickham C."/>
            <person name="Bustamante Y."/>
            <person name="Caleb T."/>
            <person name="Canada A."/>
            <person name="Cardenas V."/>
            <person name="Carter K."/>
            <person name="Chacko J."/>
            <person name="Chandrabose M.N."/>
            <person name="Chavez D."/>
            <person name="Chavez A."/>
            <person name="Chen L."/>
            <person name="Chu H.-S."/>
            <person name="Claassen K.J."/>
            <person name="Cockrell R."/>
            <person name="Collins M."/>
            <person name="Cooper J.A."/>
            <person name="Cree A."/>
            <person name="Curry S.M."/>
            <person name="Da Y."/>
            <person name="Dao M.D."/>
            <person name="Das B."/>
            <person name="Davila M.-L."/>
            <person name="Davy-Carroll L."/>
            <person name="Denson S."/>
            <person name="Dinh H."/>
            <person name="Ebong V.E."/>
            <person name="Edwards J.R."/>
            <person name="Egan A."/>
            <person name="El-Daye J."/>
            <person name="Escobedo L."/>
            <person name="Fernandez S."/>
            <person name="Fernando P.R."/>
            <person name="Flagg N."/>
            <person name="Forbes L.D."/>
            <person name="Fowler R.G."/>
            <person name="Fu Q."/>
            <person name="Gabisi R.A."/>
            <person name="Ganer J."/>
            <person name="Garbino Pronczuk A."/>
            <person name="Garcia R.M."/>
            <person name="Garner T."/>
            <person name="Garrett T.E."/>
            <person name="Gonzalez D.A."/>
            <person name="Hamid H."/>
            <person name="Hawkins E.S."/>
            <person name="Hirani K."/>
            <person name="Hogues M.E."/>
            <person name="Hollins B."/>
            <person name="Hsiao C.-H."/>
            <person name="Jabil R."/>
            <person name="James M.L."/>
            <person name="Jhangiani S.N."/>
            <person name="Johnson B."/>
            <person name="Johnson Q."/>
            <person name="Joshi V."/>
            <person name="Kalu J.B."/>
            <person name="Kam C."/>
            <person name="Kashfia A."/>
            <person name="Keebler J."/>
            <person name="Kisamo H."/>
            <person name="Kovar C.L."/>
            <person name="Lago L.A."/>
            <person name="Lai C.-Y."/>
            <person name="Laidlaw J."/>
            <person name="Lara F."/>
            <person name="Le T.-K."/>
            <person name="Lee S.L."/>
            <person name="Legall F.H."/>
            <person name="Lemon S.J."/>
            <person name="Lewis L.R."/>
            <person name="Li B."/>
            <person name="Liu Y."/>
            <person name="Liu Y.-S."/>
            <person name="Lopez J."/>
            <person name="Lozado R.J."/>
            <person name="Lu J."/>
            <person name="Madu R.C."/>
            <person name="Maheshwari M."/>
            <person name="Maheshwari R."/>
            <person name="Malloy K."/>
            <person name="Martinez E."/>
            <person name="Mathew T."/>
            <person name="Mercado I.C."/>
            <person name="Mercado C."/>
            <person name="Meyer B."/>
            <person name="Montgomery K."/>
            <person name="Morgan M.B."/>
            <person name="Munidasa M."/>
            <person name="Nazareth L.V."/>
            <person name="Nelson J."/>
            <person name="Ng B.M."/>
            <person name="Nguyen N.B."/>
            <person name="Nguyen P.Q."/>
            <person name="Nguyen T."/>
            <person name="Obregon M."/>
            <person name="Okwuonu G.O."/>
            <person name="Onwere C.G."/>
            <person name="Orozco G."/>
            <person name="Parra A."/>
            <person name="Patel S."/>
            <person name="Patil S."/>
            <person name="Perez A."/>
            <person name="Perez Y."/>
            <person name="Pham C."/>
            <person name="Primus E.L."/>
            <person name="Pu L.-L."/>
            <person name="Puazo M."/>
            <person name="Qin X."/>
            <person name="Quiroz J.B."/>
            <person name="Reese J."/>
            <person name="Richards S."/>
            <person name="Rives C.M."/>
            <person name="Robberts R."/>
            <person name="Ruiz S.J."/>
            <person name="Ruiz M.J."/>
            <person name="Santibanez J."/>
            <person name="Schneider B.W."/>
            <person name="Sisson I."/>
            <person name="Smith M."/>
            <person name="Sodergren E."/>
            <person name="Song X.-Z."/>
            <person name="Song B.B."/>
            <person name="Summersgill H."/>
            <person name="Thelus R."/>
            <person name="Thornton R.D."/>
            <person name="Trejos Z.Y."/>
            <person name="Usmani K."/>
            <person name="Vattathil S."/>
            <person name="Villasana D."/>
            <person name="Walker D.L."/>
            <person name="Wang S."/>
            <person name="Wang K."/>
            <person name="White C.S."/>
            <person name="Williams A.C."/>
            <person name="Williamson J."/>
            <person name="Wilson K."/>
            <person name="Woghiren I.O."/>
            <person name="Woodworth J.R."/>
            <person name="Worley K.C."/>
            <person name="Wright R.A."/>
            <person name="Wu W."/>
            <person name="Young L."/>
            <person name="Zhang L."/>
            <person name="Zhang J."/>
            <person name="Zhu Y."/>
            <person name="Muzny D.M."/>
            <person name="Weinstock G."/>
            <person name="Gibbs R.A."/>
        </authorList>
    </citation>
    <scope>NUCLEOTIDE SEQUENCE [LARGE SCALE GENOMIC DNA]</scope>
    <source>
        <strain evidence="10">LSR1</strain>
    </source>
</reference>
<evidence type="ECO:0000313" key="10">
    <source>
        <dbReference type="Proteomes" id="UP000007819"/>
    </source>
</evidence>
<feature type="domain" description="ABC transporter" evidence="8">
    <location>
        <begin position="10"/>
        <end position="231"/>
    </location>
</feature>
<dbReference type="GO" id="GO:0140359">
    <property type="term" value="F:ABC-type transporter activity"/>
    <property type="evidence" value="ECO:0007669"/>
    <property type="project" value="InterPro"/>
</dbReference>
<keyword evidence="4" id="KW-0067">ATP-binding</keyword>
<dbReference type="KEGG" id="api:100569882"/>
<dbReference type="RefSeq" id="XP_003246640.1">
    <property type="nucleotide sequence ID" value="XM_003246592.3"/>
</dbReference>
<comment type="subcellular location">
    <subcellularLocation>
        <location evidence="1">Membrane</location>
        <topology evidence="1">Multi-pass membrane protein</topology>
    </subcellularLocation>
</comment>
<dbReference type="SUPFAM" id="SSF52540">
    <property type="entry name" value="P-loop containing nucleoside triphosphate hydrolases"/>
    <property type="match status" value="1"/>
</dbReference>
<dbReference type="Gene3D" id="3.40.50.300">
    <property type="entry name" value="P-loop containing nucleotide triphosphate hydrolases"/>
    <property type="match status" value="1"/>
</dbReference>
<dbReference type="GO" id="GO:0016020">
    <property type="term" value="C:membrane"/>
    <property type="evidence" value="ECO:0007669"/>
    <property type="project" value="UniProtKB-SubCell"/>
</dbReference>
<evidence type="ECO:0000313" key="9">
    <source>
        <dbReference type="EnsemblMetazoa" id="XP_003246640.1"/>
    </source>
</evidence>
<dbReference type="InterPro" id="IPR003593">
    <property type="entry name" value="AAA+_ATPase"/>
</dbReference>
<evidence type="ECO:0000256" key="1">
    <source>
        <dbReference type="ARBA" id="ARBA00004141"/>
    </source>
</evidence>
<dbReference type="InterPro" id="IPR017871">
    <property type="entry name" value="ABC_transporter-like_CS"/>
</dbReference>
<proteinExistence type="predicted"/>
<dbReference type="GeneID" id="100569882"/>
<keyword evidence="6 7" id="KW-0472">Membrane</keyword>
<dbReference type="AlphaFoldDB" id="A0A8R1W792"/>
<dbReference type="SMART" id="SM00382">
    <property type="entry name" value="AAA"/>
    <property type="match status" value="1"/>
</dbReference>
<dbReference type="OrthoDB" id="10255969at2759"/>
<feature type="transmembrane region" description="Helical" evidence="7">
    <location>
        <begin position="559"/>
        <end position="578"/>
    </location>
</feature>
<dbReference type="PROSITE" id="PS50893">
    <property type="entry name" value="ABC_TRANSPORTER_2"/>
    <property type="match status" value="1"/>
</dbReference>
<evidence type="ECO:0000256" key="4">
    <source>
        <dbReference type="ARBA" id="ARBA00022840"/>
    </source>
</evidence>
<dbReference type="PROSITE" id="PS00211">
    <property type="entry name" value="ABC_TRANSPORTER_1"/>
    <property type="match status" value="1"/>
</dbReference>
<evidence type="ECO:0000256" key="5">
    <source>
        <dbReference type="ARBA" id="ARBA00022989"/>
    </source>
</evidence>
<dbReference type="PANTHER" id="PTHR43038">
    <property type="entry name" value="ATP-BINDING CASSETTE, SUB-FAMILY H, MEMBER 1"/>
    <property type="match status" value="1"/>
</dbReference>
<feature type="transmembrane region" description="Helical" evidence="7">
    <location>
        <begin position="293"/>
        <end position="311"/>
    </location>
</feature>
<reference evidence="9" key="2">
    <citation type="submission" date="2022-06" db="UniProtKB">
        <authorList>
            <consortium name="EnsemblMetazoa"/>
        </authorList>
    </citation>
    <scope>IDENTIFICATION</scope>
</reference>
<sequence length="681" mass="76832">MIDEEFQYDVKVINAFKSYGETKVLNGLNMNVTEGSIYGLLGPSGCGKSTLLQCIMGSMELDSGCIALKAINLKDVGYMPQSLCLESTLTIRELFEYYGTLYNMNKKDIEIKKEELIAFLQLPNLNSLIKDISGGQSRRVSLGVCLLHNPKLIILDEPTVGIDPLLRQEIWNGFLKMVVEQHKTIIITTHYIEEANLANRIGLMRNGVLVEEGAPEHIISKYGADSLESAFLTLCSNQDVNEAPIVYFDKLPTEVQKTDKMQSTKLMEAGKKVDFVRIKALLKKNIRALYRDYWLLFTLCLLPIIQNTIFCSSIGGSFKRMEVAIQNDEININDCKYFNSSKCIFENNSSQTMSCVTINYLASLDYKLVEVKDRYTGEMLVNNSKFLAFIHFPKSYTQDMIMFIDRRKEYGMQSLAYMYFAKHNMLFKNQIVMDVTNAIHYLMQTTLYSCSNNPQIATLPMEFNILYGKDVKNHGNSTAAIFIAMGAYYFSSIYSISIMLSEKMDGILGRSMFAGVTILELLISIFCMTNVLIVGHSFISIFIVYVLYPNPIILSSGMFMYVILLIIMSWIGFLFGLLTAGLTPTKYFGVHIMNGWALSQMLLSGGVWPIDGQAKLLRSVSELLPMRLAGKTMNDIVLKGWTLYHPSVIIGTTATFAHVVLLLLVLIGLSKVKKDMWVIHK</sequence>
<dbReference type="EnsemblMetazoa" id="XM_003246592.4">
    <property type="protein sequence ID" value="XP_003246640.1"/>
    <property type="gene ID" value="LOC100569882"/>
</dbReference>
<protein>
    <recommendedName>
        <fullName evidence="8">ABC transporter domain-containing protein</fullName>
    </recommendedName>
</protein>
<keyword evidence="5 7" id="KW-1133">Transmembrane helix</keyword>
<evidence type="ECO:0000259" key="8">
    <source>
        <dbReference type="PROSITE" id="PS50893"/>
    </source>
</evidence>
<feature type="transmembrane region" description="Helical" evidence="7">
    <location>
        <begin position="648"/>
        <end position="669"/>
    </location>
</feature>
<dbReference type="PANTHER" id="PTHR43038:SF3">
    <property type="entry name" value="ABC TRANSPORTER G FAMILY MEMBER 20 ISOFORM X1"/>
    <property type="match status" value="1"/>
</dbReference>
<dbReference type="CDD" id="cd03230">
    <property type="entry name" value="ABC_DR_subfamily_A"/>
    <property type="match status" value="1"/>
</dbReference>
<evidence type="ECO:0000256" key="3">
    <source>
        <dbReference type="ARBA" id="ARBA00022741"/>
    </source>
</evidence>
<dbReference type="GO" id="GO:0016887">
    <property type="term" value="F:ATP hydrolysis activity"/>
    <property type="evidence" value="ECO:0007669"/>
    <property type="project" value="InterPro"/>
</dbReference>
<feature type="transmembrane region" description="Helical" evidence="7">
    <location>
        <begin position="521"/>
        <end position="547"/>
    </location>
</feature>
<name>A0A8R1W792_ACYPI</name>
<keyword evidence="10" id="KW-1185">Reference proteome</keyword>
<dbReference type="InterPro" id="IPR013525">
    <property type="entry name" value="ABC2_TM"/>
</dbReference>
<dbReference type="GO" id="GO:0005524">
    <property type="term" value="F:ATP binding"/>
    <property type="evidence" value="ECO:0007669"/>
    <property type="project" value="UniProtKB-KW"/>
</dbReference>
<evidence type="ECO:0000256" key="7">
    <source>
        <dbReference type="SAM" id="Phobius"/>
    </source>
</evidence>
<dbReference type="Pfam" id="PF00005">
    <property type="entry name" value="ABC_tran"/>
    <property type="match status" value="1"/>
</dbReference>
<dbReference type="InterPro" id="IPR003439">
    <property type="entry name" value="ABC_transporter-like_ATP-bd"/>
</dbReference>